<dbReference type="NCBIfam" id="TIGR00004">
    <property type="entry name" value="Rid family detoxifying hydrolase"/>
    <property type="match status" value="1"/>
</dbReference>
<proteinExistence type="inferred from homology"/>
<dbReference type="InterPro" id="IPR006175">
    <property type="entry name" value="YjgF/YER057c/UK114"/>
</dbReference>
<reference evidence="2" key="2">
    <citation type="submission" date="2016-06" db="EMBL/GenBank/DDBJ databases">
        <title>Adaptive Radiation by Waves of Gene Transfer Leads to Fine-Scale Resource Partitioning in Marine Microbes.</title>
        <authorList>
            <person name="Hehemann J.-H."/>
            <person name="Arevalo P."/>
            <person name="Datta M.S."/>
            <person name="Yu X."/>
            <person name="Corzett C.H."/>
            <person name="Henschel A."/>
            <person name="Preheim S.P."/>
            <person name="Timberlake S."/>
            <person name="Alm E.J."/>
            <person name="Polz M.F."/>
        </authorList>
    </citation>
    <scope>NUCLEOTIDE SEQUENCE</scope>
    <source>
        <strain evidence="2">9CS106</strain>
    </source>
</reference>
<comment type="similarity">
    <text evidence="1">Belongs to the RutC family.</text>
</comment>
<dbReference type="Gene3D" id="3.30.1330.40">
    <property type="entry name" value="RutC-like"/>
    <property type="match status" value="1"/>
</dbReference>
<dbReference type="EMBL" id="CP016230">
    <property type="protein sequence ID" value="ANP79254.1"/>
    <property type="molecule type" value="Genomic_DNA"/>
</dbReference>
<dbReference type="GO" id="GO:0019239">
    <property type="term" value="F:deaminase activity"/>
    <property type="evidence" value="ECO:0007669"/>
    <property type="project" value="TreeGrafter"/>
</dbReference>
<dbReference type="FunFam" id="3.30.1330.40:FF:000001">
    <property type="entry name" value="L-PSP family endoribonuclease"/>
    <property type="match status" value="1"/>
</dbReference>
<evidence type="ECO:0000313" key="2">
    <source>
        <dbReference type="EMBL" id="ANP79254.1"/>
    </source>
</evidence>
<dbReference type="InterPro" id="IPR006056">
    <property type="entry name" value="RidA"/>
</dbReference>
<dbReference type="GO" id="GO:0005829">
    <property type="term" value="C:cytosol"/>
    <property type="evidence" value="ECO:0007669"/>
    <property type="project" value="TreeGrafter"/>
</dbReference>
<dbReference type="Pfam" id="PF01042">
    <property type="entry name" value="Ribonuc_L-PSP"/>
    <property type="match status" value="1"/>
</dbReference>
<dbReference type="PANTHER" id="PTHR11803:SF39">
    <property type="entry name" value="2-IMINOBUTANOATE_2-IMINOPROPANOATE DEAMINASE"/>
    <property type="match status" value="1"/>
</dbReference>
<name>A0A1B1C334_9VIBR</name>
<dbReference type="SUPFAM" id="SSF55298">
    <property type="entry name" value="YjgF-like"/>
    <property type="match status" value="1"/>
</dbReference>
<dbReference type="AlphaFoldDB" id="A0A1B1C334"/>
<organism evidence="2">
    <name type="scientific">Vibrio crassostreae 9CS106</name>
    <dbReference type="NCBI Taxonomy" id="1191300"/>
    <lineage>
        <taxon>Bacteria</taxon>
        <taxon>Pseudomonadati</taxon>
        <taxon>Pseudomonadota</taxon>
        <taxon>Gammaproteobacteria</taxon>
        <taxon>Vibrionales</taxon>
        <taxon>Vibrionaceae</taxon>
        <taxon>Vibrio</taxon>
    </lineage>
</organism>
<dbReference type="PANTHER" id="PTHR11803">
    <property type="entry name" value="2-IMINOBUTANOATE/2-IMINOPROPANOATE DEAMINASE RIDA"/>
    <property type="match status" value="1"/>
</dbReference>
<reference evidence="2" key="1">
    <citation type="journal article" date="2012" name="Science">
        <title>Ecological populations of bacteria act as socially cohesive units of antibiotic production and resistance.</title>
        <authorList>
            <person name="Cordero O.X."/>
            <person name="Wildschutte H."/>
            <person name="Kirkup B."/>
            <person name="Proehl S."/>
            <person name="Ngo L."/>
            <person name="Hussain F."/>
            <person name="Le Roux F."/>
            <person name="Mincer T."/>
            <person name="Polz M.F."/>
        </authorList>
    </citation>
    <scope>NUCLEOTIDE SEQUENCE</scope>
    <source>
        <strain evidence="2">9CS106</strain>
    </source>
</reference>
<evidence type="ECO:0000256" key="1">
    <source>
        <dbReference type="ARBA" id="ARBA00010552"/>
    </source>
</evidence>
<accession>A0A1B1C334</accession>
<gene>
    <name evidence="2" type="ORF">A134_23320</name>
</gene>
<protein>
    <submittedName>
        <fullName evidence="2">Reactive intermediate/imine deaminase</fullName>
    </submittedName>
</protein>
<dbReference type="InterPro" id="IPR035959">
    <property type="entry name" value="RutC-like_sf"/>
</dbReference>
<sequence>MRKIIDTQAAPKAIGPYSQGVITGGLIFTSGQLPLSPHTGLLVKSSLEKQTVQCLENMRAILLHADADMSDVVKTTVYLTDMMSFSVVNEIYNDFFIKNGANFFPARTCIEVSKLPLNALIEIEAVAVAP</sequence>
<dbReference type="CDD" id="cd00448">
    <property type="entry name" value="YjgF_YER057c_UK114_family"/>
    <property type="match status" value="1"/>
</dbReference>